<dbReference type="PANTHER" id="PTHR33392:SF6">
    <property type="entry name" value="POLYISOPRENYL-TEICHOIC ACID--PEPTIDOGLYCAN TEICHOIC ACID TRANSFERASE TAGU"/>
    <property type="match status" value="1"/>
</dbReference>
<dbReference type="Proteomes" id="UP000572528">
    <property type="component" value="Unassembled WGS sequence"/>
</dbReference>
<dbReference type="InterPro" id="IPR050922">
    <property type="entry name" value="LytR/CpsA/Psr_CW_biosynth"/>
</dbReference>
<sequence>AQAPASPQTWLILGLDSRETVPAGPNHYGTTAEVEGSRADIIALVRPSEQGLSVLTLPRELTAGAPGGELERLATSYLHGPQYTVDLLCSALGVTTTHLVTIDMAQFAAIIDSLGGVEVEIPEPVRDGYSGLDLPRAGRQRLDGIQALALVRSRHPEVLREGTWTPLGEAEGNQRRSESTSTVMTAMLSALSDGSANPWTMRTRIHRIASHLSLDEGTGTLDLLSLAHSASRAHRSGTLTVEGLPLPIQAGSVMAFPDERSHEVLAQHGYTRGACTPATP</sequence>
<name>A0A853EGL9_9ACTO</name>
<comment type="similarity">
    <text evidence="1">Belongs to the LytR/CpsA/Psr (LCP) family.</text>
</comment>
<dbReference type="EMBL" id="JACBXV010000025">
    <property type="protein sequence ID" value="NYS68553.1"/>
    <property type="molecule type" value="Genomic_DNA"/>
</dbReference>
<evidence type="ECO:0000313" key="4">
    <source>
        <dbReference type="Proteomes" id="UP000572528"/>
    </source>
</evidence>
<proteinExistence type="inferred from homology"/>
<organism evidence="3 4">
    <name type="scientific">Actinomyces bowdenii</name>
    <dbReference type="NCBI Taxonomy" id="131109"/>
    <lineage>
        <taxon>Bacteria</taxon>
        <taxon>Bacillati</taxon>
        <taxon>Actinomycetota</taxon>
        <taxon>Actinomycetes</taxon>
        <taxon>Actinomycetales</taxon>
        <taxon>Actinomycetaceae</taxon>
        <taxon>Actinomyces</taxon>
    </lineage>
</organism>
<dbReference type="RefSeq" id="WP_179899886.1">
    <property type="nucleotide sequence ID" value="NZ_JACBXV010000025.1"/>
</dbReference>
<dbReference type="Gene3D" id="3.40.630.190">
    <property type="entry name" value="LCP protein"/>
    <property type="match status" value="1"/>
</dbReference>
<evidence type="ECO:0000259" key="2">
    <source>
        <dbReference type="Pfam" id="PF03816"/>
    </source>
</evidence>
<evidence type="ECO:0000313" key="3">
    <source>
        <dbReference type="EMBL" id="NYS68553.1"/>
    </source>
</evidence>
<protein>
    <submittedName>
        <fullName evidence="3">LCP family protein</fullName>
    </submittedName>
</protein>
<feature type="domain" description="Cell envelope-related transcriptional attenuator" evidence="2">
    <location>
        <begin position="41"/>
        <end position="156"/>
    </location>
</feature>
<dbReference type="PANTHER" id="PTHR33392">
    <property type="entry name" value="POLYISOPRENYL-TEICHOIC ACID--PEPTIDOGLYCAN TEICHOIC ACID TRANSFERASE TAGU"/>
    <property type="match status" value="1"/>
</dbReference>
<accession>A0A853EGL9</accession>
<comment type="caution">
    <text evidence="3">The sequence shown here is derived from an EMBL/GenBank/DDBJ whole genome shotgun (WGS) entry which is preliminary data.</text>
</comment>
<gene>
    <name evidence="3" type="ORF">HZZ05_03295</name>
</gene>
<dbReference type="NCBIfam" id="TIGR00350">
    <property type="entry name" value="lytR_cpsA_psr"/>
    <property type="match status" value="1"/>
</dbReference>
<evidence type="ECO:0000256" key="1">
    <source>
        <dbReference type="ARBA" id="ARBA00006068"/>
    </source>
</evidence>
<dbReference type="Pfam" id="PF03816">
    <property type="entry name" value="LytR_cpsA_psr"/>
    <property type="match status" value="1"/>
</dbReference>
<dbReference type="AlphaFoldDB" id="A0A853EGL9"/>
<feature type="non-terminal residue" evidence="3">
    <location>
        <position position="1"/>
    </location>
</feature>
<reference evidence="3 4" key="1">
    <citation type="submission" date="2020-07" db="EMBL/GenBank/DDBJ databases">
        <title>MOT database genomes.</title>
        <authorList>
            <person name="Joseph S."/>
            <person name="Aduse-Opoku J."/>
            <person name="Hashim A."/>
            <person name="Wade W."/>
            <person name="Curtis M."/>
        </authorList>
    </citation>
    <scope>NUCLEOTIDE SEQUENCE [LARGE SCALE GENOMIC DNA]</scope>
    <source>
        <strain evidence="3 4">WMus004</strain>
    </source>
</reference>
<dbReference type="InterPro" id="IPR004474">
    <property type="entry name" value="LytR_CpsA_psr"/>
</dbReference>